<keyword evidence="1" id="KW-0472">Membrane</keyword>
<protein>
    <submittedName>
        <fullName evidence="2">Uncharacterized protein</fullName>
    </submittedName>
</protein>
<evidence type="ECO:0000313" key="2">
    <source>
        <dbReference type="EMBL" id="TYL38817.1"/>
    </source>
</evidence>
<keyword evidence="3" id="KW-1185">Reference proteome</keyword>
<evidence type="ECO:0000313" key="3">
    <source>
        <dbReference type="Proteomes" id="UP000766904"/>
    </source>
</evidence>
<name>A0A8J8Q4T5_9EURY</name>
<comment type="caution">
    <text evidence="2">The sequence shown here is derived from an EMBL/GenBank/DDBJ whole genome shotgun (WGS) entry which is preliminary data.</text>
</comment>
<proteinExistence type="predicted"/>
<keyword evidence="1" id="KW-0812">Transmembrane</keyword>
<dbReference type="Proteomes" id="UP000766904">
    <property type="component" value="Unassembled WGS sequence"/>
</dbReference>
<sequence length="315" mass="34545">MRSVGAAPVAAVGSASTAEASSQDSIAEIYFDSFRKVDRTDRKQVIAECADALCVEERVSDETTDEIVTEVDRINHHIRRVQFGIRILNEHNITTAITESQVQEIGNEVDRLTRFTPLVGSLNNLQAGACAIEDDPDSDDIESFLYATLAFGLEVALWQSTAPYQMAWNGTRFVSNRTFLRYANHGCNGCIALAMSELHWALRAVPYGLASEDRVEFVVGELEHLRATANDLEYDVEINIDPETFYESVGDFNKSTEVYNRSAEFINGSTEPANESVDAPMGGAAVPAQSNSTGFSAGYLIPVVLFIIVLLWGNS</sequence>
<dbReference type="EMBL" id="PHNJ01000004">
    <property type="protein sequence ID" value="TYL38817.1"/>
    <property type="molecule type" value="Genomic_DNA"/>
</dbReference>
<evidence type="ECO:0000256" key="1">
    <source>
        <dbReference type="SAM" id="Phobius"/>
    </source>
</evidence>
<reference evidence="2" key="1">
    <citation type="submission" date="2017-11" db="EMBL/GenBank/DDBJ databases">
        <authorList>
            <person name="Kajale S.C."/>
            <person name="Sharma A."/>
        </authorList>
    </citation>
    <scope>NUCLEOTIDE SEQUENCE</scope>
    <source>
        <strain evidence="2">LS1_42</strain>
    </source>
</reference>
<accession>A0A8J8Q4T5</accession>
<dbReference type="AlphaFoldDB" id="A0A8J8Q4T5"/>
<organism evidence="2 3">
    <name type="scientific">Natronococcus pandeyae</name>
    <dbReference type="NCBI Taxonomy" id="2055836"/>
    <lineage>
        <taxon>Archaea</taxon>
        <taxon>Methanobacteriati</taxon>
        <taxon>Methanobacteriota</taxon>
        <taxon>Stenosarchaea group</taxon>
        <taxon>Halobacteria</taxon>
        <taxon>Halobacteriales</taxon>
        <taxon>Natrialbaceae</taxon>
        <taxon>Natronococcus</taxon>
    </lineage>
</organism>
<keyword evidence="1" id="KW-1133">Transmembrane helix</keyword>
<feature type="transmembrane region" description="Helical" evidence="1">
    <location>
        <begin position="294"/>
        <end position="313"/>
    </location>
</feature>
<gene>
    <name evidence="2" type="ORF">CV102_09920</name>
</gene>